<feature type="compositionally biased region" description="Basic and acidic residues" evidence="10">
    <location>
        <begin position="487"/>
        <end position="498"/>
    </location>
</feature>
<evidence type="ECO:0000256" key="8">
    <source>
        <dbReference type="ARBA" id="ARBA00022989"/>
    </source>
</evidence>
<dbReference type="RefSeq" id="XP_016606875.1">
    <property type="nucleotide sequence ID" value="XM_016754020.1"/>
</dbReference>
<dbReference type="GO" id="GO:0005524">
    <property type="term" value="F:ATP binding"/>
    <property type="evidence" value="ECO:0007669"/>
    <property type="project" value="UniProtKB-KW"/>
</dbReference>
<dbReference type="EMBL" id="KQ257459">
    <property type="protein sequence ID" value="KNC98835.1"/>
    <property type="molecule type" value="Genomic_DNA"/>
</dbReference>
<evidence type="ECO:0000256" key="6">
    <source>
        <dbReference type="ARBA" id="ARBA00022741"/>
    </source>
</evidence>
<feature type="transmembrane region" description="Helical" evidence="11">
    <location>
        <begin position="572"/>
        <end position="595"/>
    </location>
</feature>
<evidence type="ECO:0000256" key="2">
    <source>
        <dbReference type="ARBA" id="ARBA00007577"/>
    </source>
</evidence>
<gene>
    <name evidence="14" type="ORF">SPPG_05810</name>
</gene>
<keyword evidence="7" id="KW-0067">ATP-binding</keyword>
<dbReference type="InterPro" id="IPR011527">
    <property type="entry name" value="ABC1_TM_dom"/>
</dbReference>
<dbReference type="PANTHER" id="PTHR43394:SF11">
    <property type="entry name" value="ATP-BINDING CASSETTE TRANSPORTER"/>
    <property type="match status" value="1"/>
</dbReference>
<dbReference type="OrthoDB" id="6500128at2759"/>
<feature type="domain" description="ABC transporter" evidence="12">
    <location>
        <begin position="217"/>
        <end position="456"/>
    </location>
</feature>
<dbReference type="GO" id="GO:0005743">
    <property type="term" value="C:mitochondrial inner membrane"/>
    <property type="evidence" value="ECO:0007669"/>
    <property type="project" value="TreeGrafter"/>
</dbReference>
<evidence type="ECO:0000256" key="1">
    <source>
        <dbReference type="ARBA" id="ARBA00004651"/>
    </source>
</evidence>
<dbReference type="VEuPathDB" id="FungiDB:SPPG_05810"/>
<keyword evidence="3" id="KW-0813">Transport</keyword>
<proteinExistence type="inferred from homology"/>
<dbReference type="InterPro" id="IPR039421">
    <property type="entry name" value="Type_1_exporter"/>
</dbReference>
<dbReference type="InterPro" id="IPR003439">
    <property type="entry name" value="ABC_transporter-like_ATP-bd"/>
</dbReference>
<dbReference type="GO" id="GO:0005886">
    <property type="term" value="C:plasma membrane"/>
    <property type="evidence" value="ECO:0007669"/>
    <property type="project" value="UniProtKB-SubCell"/>
</dbReference>
<dbReference type="CDD" id="cd18577">
    <property type="entry name" value="ABC_6TM_Pgp_ABCB1_D1_like"/>
    <property type="match status" value="1"/>
</dbReference>
<evidence type="ECO:0000256" key="3">
    <source>
        <dbReference type="ARBA" id="ARBA00022448"/>
    </source>
</evidence>
<evidence type="ECO:0000256" key="5">
    <source>
        <dbReference type="ARBA" id="ARBA00022737"/>
    </source>
</evidence>
<dbReference type="InterPro" id="IPR017871">
    <property type="entry name" value="ABC_transporter-like_CS"/>
</dbReference>
<keyword evidence="8 11" id="KW-1133">Transmembrane helix</keyword>
<dbReference type="SMART" id="SM00382">
    <property type="entry name" value="AAA"/>
    <property type="match status" value="2"/>
</dbReference>
<feature type="domain" description="ABC transporter" evidence="12">
    <location>
        <begin position="851"/>
        <end position="1087"/>
    </location>
</feature>
<feature type="transmembrane region" description="Helical" evidence="11">
    <location>
        <begin position="174"/>
        <end position="191"/>
    </location>
</feature>
<comment type="subcellular location">
    <subcellularLocation>
        <location evidence="1">Cell membrane</location>
        <topology evidence="1">Multi-pass membrane protein</topology>
    </subcellularLocation>
</comment>
<dbReference type="GO" id="GO:0015421">
    <property type="term" value="F:ABC-type oligopeptide transporter activity"/>
    <property type="evidence" value="ECO:0007669"/>
    <property type="project" value="TreeGrafter"/>
</dbReference>
<feature type="transmembrane region" description="Helical" evidence="11">
    <location>
        <begin position="673"/>
        <end position="695"/>
    </location>
</feature>
<evidence type="ECO:0000259" key="12">
    <source>
        <dbReference type="PROSITE" id="PS50893"/>
    </source>
</evidence>
<accession>A0A0L0HB78</accession>
<dbReference type="SUPFAM" id="SSF52540">
    <property type="entry name" value="P-loop containing nucleoside triphosphate hydrolases"/>
    <property type="match status" value="2"/>
</dbReference>
<feature type="transmembrane region" description="Helical" evidence="11">
    <location>
        <begin position="122"/>
        <end position="144"/>
    </location>
</feature>
<dbReference type="CDD" id="cd18578">
    <property type="entry name" value="ABC_6TM_Pgp_ABCB1_D2_like"/>
    <property type="match status" value="1"/>
</dbReference>
<dbReference type="PROSITE" id="PS50893">
    <property type="entry name" value="ABC_TRANSPORTER_2"/>
    <property type="match status" value="2"/>
</dbReference>
<dbReference type="InterPro" id="IPR027417">
    <property type="entry name" value="P-loop_NTPase"/>
</dbReference>
<feature type="domain" description="ABC transmembrane type-1" evidence="13">
    <location>
        <begin position="1"/>
        <end position="179"/>
    </location>
</feature>
<dbReference type="Pfam" id="PF00005">
    <property type="entry name" value="ABC_tran"/>
    <property type="match status" value="2"/>
</dbReference>
<keyword evidence="5" id="KW-0677">Repeat</keyword>
<dbReference type="SUPFAM" id="SSF90123">
    <property type="entry name" value="ABC transporter transmembrane region"/>
    <property type="match status" value="2"/>
</dbReference>
<feature type="transmembrane region" description="Helical" evidence="11">
    <location>
        <begin position="12"/>
        <end position="30"/>
    </location>
</feature>
<keyword evidence="4 11" id="KW-0812">Transmembrane</keyword>
<feature type="transmembrane region" description="Helical" evidence="11">
    <location>
        <begin position="525"/>
        <end position="552"/>
    </location>
</feature>
<dbReference type="FunFam" id="3.40.50.300:FF:000916">
    <property type="entry name" value="ABC transporter B family member 9"/>
    <property type="match status" value="1"/>
</dbReference>
<feature type="transmembrane region" description="Helical" evidence="11">
    <location>
        <begin position="643"/>
        <end position="667"/>
    </location>
</feature>
<protein>
    <submittedName>
        <fullName evidence="14">Uncharacterized protein</fullName>
    </submittedName>
</protein>
<dbReference type="FunFam" id="3.40.50.300:FF:000251">
    <property type="entry name" value="ABC transporter B family member 19"/>
    <property type="match status" value="1"/>
</dbReference>
<dbReference type="FunFam" id="1.20.1560.10:FF:000009">
    <property type="entry name" value="ABC transporter B family member 1"/>
    <property type="match status" value="1"/>
</dbReference>
<dbReference type="GO" id="GO:0016887">
    <property type="term" value="F:ATP hydrolysis activity"/>
    <property type="evidence" value="ECO:0007669"/>
    <property type="project" value="InterPro"/>
</dbReference>
<dbReference type="InterPro" id="IPR003593">
    <property type="entry name" value="AAA+_ATPase"/>
</dbReference>
<evidence type="ECO:0000256" key="10">
    <source>
        <dbReference type="SAM" id="MobiDB-lite"/>
    </source>
</evidence>
<dbReference type="Gene3D" id="3.40.50.300">
    <property type="entry name" value="P-loop containing nucleotide triphosphate hydrolases"/>
    <property type="match status" value="2"/>
</dbReference>
<dbReference type="PROSITE" id="PS50929">
    <property type="entry name" value="ABC_TM1F"/>
    <property type="match status" value="2"/>
</dbReference>
<dbReference type="CDD" id="cd03249">
    <property type="entry name" value="ABC_MTABC3_MDL1_MDL2"/>
    <property type="match status" value="2"/>
</dbReference>
<dbReference type="AlphaFoldDB" id="A0A0L0HB78"/>
<evidence type="ECO:0000256" key="4">
    <source>
        <dbReference type="ARBA" id="ARBA00022692"/>
    </source>
</evidence>
<evidence type="ECO:0000313" key="14">
    <source>
        <dbReference type="EMBL" id="KNC98835.1"/>
    </source>
</evidence>
<dbReference type="PANTHER" id="PTHR43394">
    <property type="entry name" value="ATP-DEPENDENT PERMEASE MDL1, MITOCHONDRIAL"/>
    <property type="match status" value="1"/>
</dbReference>
<organism evidence="14 15">
    <name type="scientific">Spizellomyces punctatus (strain DAOM BR117)</name>
    <dbReference type="NCBI Taxonomy" id="645134"/>
    <lineage>
        <taxon>Eukaryota</taxon>
        <taxon>Fungi</taxon>
        <taxon>Fungi incertae sedis</taxon>
        <taxon>Chytridiomycota</taxon>
        <taxon>Chytridiomycota incertae sedis</taxon>
        <taxon>Chytridiomycetes</taxon>
        <taxon>Spizellomycetales</taxon>
        <taxon>Spizellomycetaceae</taxon>
        <taxon>Spizellomyces</taxon>
    </lineage>
</organism>
<dbReference type="Gene3D" id="1.20.1560.10">
    <property type="entry name" value="ABC transporter type 1, transmembrane domain"/>
    <property type="match status" value="1"/>
</dbReference>
<evidence type="ECO:0000256" key="11">
    <source>
        <dbReference type="SAM" id="Phobius"/>
    </source>
</evidence>
<dbReference type="PROSITE" id="PS00211">
    <property type="entry name" value="ABC_TRANSPORTER_1"/>
    <property type="match status" value="2"/>
</dbReference>
<feature type="transmembrane region" description="Helical" evidence="11">
    <location>
        <begin position="36"/>
        <end position="54"/>
    </location>
</feature>
<evidence type="ECO:0000313" key="15">
    <source>
        <dbReference type="Proteomes" id="UP000053201"/>
    </source>
</evidence>
<sequence>MDLIQNGIGEKVGMFVQAFCTLIAALVIAFVQSWRVTLVLCGLFPLMGACNVICNRMAARYGIGALKAYAEANNVVEEALSSIRTVMSLGAEQRAVGDFTERLETAEHLGSRKAKAQGLGTGGVQLCMYLAYSIAFFYGSFLIVGGELTPGRLVAVYFALVIGTMRMSSIAPEIAAFGNACSAAYAIFHLIDREPDIARPRDPTAEPLRPGTIVGRLSFEGVQFKYPSRPDVVVLDDVSFQVEPGKTVALVGQSGSGKSTIVALLERWYEPLAGKVSVDGHELRDLDMTWWRQQIGFVSQEPVLFDLTISENVALGAPADTTPSEEDIIQACKMANAHTFIEKLPDGYNTLVGERGALLSGGQKQRIAIARALIRNPKILLLDEATSALDSTSEKLVQDALERASIGRTTVVVAHRLSTIRNADTIIVMNKGHIIEEGNHRMLVERNGVYKRLVDMQQVAMDAQEDDDKKVPVDYPNIESDDQVESEPTRNDEPDLEKGSIAISEVSPHTKAFYSRILALHRPELSLVTAGVICAILGGAIFPTYAVLYGYILQVFTLTDLSEMRRQANHWAAGFLVIAVVAGIANYGVHALFGCTGERVTSRLRSMTFAAMLKQEPGWFDREENRTGVLVSRIASDTARVNVLVGSVMGTLVQLFVNIFGGLVVAFVTSWKVTVVTMTCIPLLIFAGMMQMASLKGFGTKTKKAHQKAAHVAIQAMQHHGTVQSLGRETTFLDKYNDALAEPIAAAHRQAYVTGLGYAASNGLGFLANALAFWYGGTLFAKREIDMRQMFTVMIATVFGSMASGRASGFAPDIAKAKHSARDLFSVLDRHPRIDASLPGTSPTSLPSYHISLRNVWFAYPTRPTQMVLRGLDLDIEPGTTVALVGGSGSGKSTIVGLLERFYDPLHGDILVDGHPLASLDLPSWRQQIGYVGQEPILFDTSIRDNITYGSGPVSDEVLLSAAEKANVHEFVSALPLGYDTRVGSKATQLSGGQRQRIAIARALIRNPRILLLDEATSALDSHSEKLVQEALDRVMHGRTAIVVAHRLSTIQNADKIVVMDSGAVVEVGTHSELVALGGVYKELVGMQSLDV</sequence>
<feature type="domain" description="ABC transmembrane type-1" evidence="13">
    <location>
        <begin position="530"/>
        <end position="816"/>
    </location>
</feature>
<dbReference type="InterPro" id="IPR036640">
    <property type="entry name" value="ABC1_TM_sf"/>
</dbReference>
<comment type="similarity">
    <text evidence="2">Belongs to the ABC transporter superfamily. ABCB family. Multidrug resistance exporter (TC 3.A.1.201) subfamily.</text>
</comment>
<reference evidence="14 15" key="1">
    <citation type="submission" date="2009-08" db="EMBL/GenBank/DDBJ databases">
        <title>The Genome Sequence of Spizellomyces punctatus strain DAOM BR117.</title>
        <authorList>
            <consortium name="The Broad Institute Genome Sequencing Platform"/>
            <person name="Russ C."/>
            <person name="Cuomo C."/>
            <person name="Shea T."/>
            <person name="Young S.K."/>
            <person name="Zeng Q."/>
            <person name="Koehrsen M."/>
            <person name="Haas B."/>
            <person name="Borodovsky M."/>
            <person name="Guigo R."/>
            <person name="Alvarado L."/>
            <person name="Berlin A."/>
            <person name="Bochicchio J."/>
            <person name="Borenstein D."/>
            <person name="Chapman S."/>
            <person name="Chen Z."/>
            <person name="Engels R."/>
            <person name="Freedman E."/>
            <person name="Gellesch M."/>
            <person name="Goldberg J."/>
            <person name="Griggs A."/>
            <person name="Gujja S."/>
            <person name="Heiman D."/>
            <person name="Hepburn T."/>
            <person name="Howarth C."/>
            <person name="Jen D."/>
            <person name="Larson L."/>
            <person name="Lewis B."/>
            <person name="Mehta T."/>
            <person name="Park D."/>
            <person name="Pearson M."/>
            <person name="Roberts A."/>
            <person name="Saif S."/>
            <person name="Shenoy N."/>
            <person name="Sisk P."/>
            <person name="Stolte C."/>
            <person name="Sykes S."/>
            <person name="Thomson T."/>
            <person name="Walk T."/>
            <person name="White J."/>
            <person name="Yandava C."/>
            <person name="Burger G."/>
            <person name="Gray M.W."/>
            <person name="Holland P.W.H."/>
            <person name="King N."/>
            <person name="Lang F.B.F."/>
            <person name="Roger A.J."/>
            <person name="Ruiz-Trillo I."/>
            <person name="Lander E."/>
            <person name="Nusbaum C."/>
        </authorList>
    </citation>
    <scope>NUCLEOTIDE SEQUENCE [LARGE SCALE GENOMIC DNA]</scope>
    <source>
        <strain evidence="14 15">DAOM BR117</strain>
    </source>
</reference>
<evidence type="ECO:0000256" key="7">
    <source>
        <dbReference type="ARBA" id="ARBA00022840"/>
    </source>
</evidence>
<evidence type="ECO:0000256" key="9">
    <source>
        <dbReference type="ARBA" id="ARBA00023136"/>
    </source>
</evidence>
<feature type="region of interest" description="Disordered" evidence="10">
    <location>
        <begin position="463"/>
        <end position="499"/>
    </location>
</feature>
<dbReference type="GO" id="GO:0090374">
    <property type="term" value="P:oligopeptide export from mitochondrion"/>
    <property type="evidence" value="ECO:0007669"/>
    <property type="project" value="TreeGrafter"/>
</dbReference>
<evidence type="ECO:0000259" key="13">
    <source>
        <dbReference type="PROSITE" id="PS50929"/>
    </source>
</evidence>
<keyword evidence="9 11" id="KW-0472">Membrane</keyword>
<keyword evidence="15" id="KW-1185">Reference proteome</keyword>
<dbReference type="Proteomes" id="UP000053201">
    <property type="component" value="Unassembled WGS sequence"/>
</dbReference>
<dbReference type="Pfam" id="PF00664">
    <property type="entry name" value="ABC_membrane"/>
    <property type="match status" value="2"/>
</dbReference>
<name>A0A0L0HB78_SPIPD</name>
<keyword evidence="6" id="KW-0547">Nucleotide-binding</keyword>
<dbReference type="GeneID" id="27689162"/>